<keyword evidence="1" id="KW-0418">Kinase</keyword>
<dbReference type="GO" id="GO:0019674">
    <property type="term" value="P:NAD+ metabolic process"/>
    <property type="evidence" value="ECO:0007669"/>
    <property type="project" value="InterPro"/>
</dbReference>
<dbReference type="AlphaFoldDB" id="A0A0U4C5I9"/>
<organism evidence="1 2">
    <name type="scientific">Aeromicrobium erythreum</name>
    <dbReference type="NCBI Taxonomy" id="2041"/>
    <lineage>
        <taxon>Bacteria</taxon>
        <taxon>Bacillati</taxon>
        <taxon>Actinomycetota</taxon>
        <taxon>Actinomycetes</taxon>
        <taxon>Propionibacteriales</taxon>
        <taxon>Nocardioidaceae</taxon>
        <taxon>Aeromicrobium</taxon>
    </lineage>
</organism>
<dbReference type="PANTHER" id="PTHR13158:SF5">
    <property type="entry name" value="NAD KINASE 2, MITOCHONDRIAL"/>
    <property type="match status" value="1"/>
</dbReference>
<evidence type="ECO:0000313" key="2">
    <source>
        <dbReference type="Proteomes" id="UP000067689"/>
    </source>
</evidence>
<dbReference type="Gene3D" id="3.40.50.10330">
    <property type="entry name" value="Probable inorganic polyphosphate/atp-NAD kinase, domain 1"/>
    <property type="match status" value="1"/>
</dbReference>
<dbReference type="InterPro" id="IPR017438">
    <property type="entry name" value="ATP-NAD_kinase_N"/>
</dbReference>
<dbReference type="OrthoDB" id="1889537at2"/>
<dbReference type="Proteomes" id="UP000067689">
    <property type="component" value="Chromosome"/>
</dbReference>
<name>A0A0U4C5I9_9ACTN</name>
<dbReference type="SUPFAM" id="SSF111331">
    <property type="entry name" value="NAD kinase/diacylglycerol kinase-like"/>
    <property type="match status" value="1"/>
</dbReference>
<dbReference type="RefSeq" id="WP_067853534.1">
    <property type="nucleotide sequence ID" value="NZ_CP011502.1"/>
</dbReference>
<keyword evidence="1" id="KW-0808">Transferase</keyword>
<dbReference type="STRING" id="2041.AERYTH_01150"/>
<dbReference type="PANTHER" id="PTHR13158">
    <property type="match status" value="1"/>
</dbReference>
<dbReference type="GO" id="GO:0003951">
    <property type="term" value="F:NAD+ kinase activity"/>
    <property type="evidence" value="ECO:0007669"/>
    <property type="project" value="InterPro"/>
</dbReference>
<dbReference type="KEGG" id="aer:AERYTH_01150"/>
<dbReference type="PATRIC" id="fig|2041.4.peg.238"/>
<protein>
    <submittedName>
        <fullName evidence="1">Inorganic polyphosphate kinase</fullName>
    </submittedName>
</protein>
<dbReference type="InterPro" id="IPR017437">
    <property type="entry name" value="ATP-NAD_kinase_PpnK-typ_C"/>
</dbReference>
<accession>A0A0U4C5I9</accession>
<dbReference type="InterPro" id="IPR016064">
    <property type="entry name" value="NAD/diacylglycerol_kinase_sf"/>
</dbReference>
<sequence>MTLRPRAVVVHRRSEYEELVARHATRDQAAFFLRTRERDIAEVEQRHEALARARAVVSAAIPLHWRRAEVERSELDRFVFGPEDVVVAVGQDGLVANVAKYLSGQPVVGVDPERGRNPGVLVPHAPQQVVDVLAGVERADRPVQERTMVRARTDDGQELSALNEVFVGDPGHQSARYVLHAGEQVERHSSSGILVGTGTGATGWLRSAWEERRSGLVMPGPTDPGLCWFVREAWPSPATGTEVTEGLVGADGSLVVTVESDALVCFGDGIEADALSVSFGQRLTVGLAPRRLRLVG</sequence>
<dbReference type="Gene3D" id="2.60.200.30">
    <property type="entry name" value="Probable inorganic polyphosphate/atp-NAD kinase, domain 2"/>
    <property type="match status" value="1"/>
</dbReference>
<dbReference type="EMBL" id="CP011502">
    <property type="protein sequence ID" value="ALX03403.1"/>
    <property type="molecule type" value="Genomic_DNA"/>
</dbReference>
<reference evidence="1 2" key="1">
    <citation type="journal article" date="1991" name="Int. J. Syst. Bacteriol.">
        <title>Description of the erythromycin-producing bacterium Arthrobacter sp. strain NRRL B-3381 as Aeromicrobium erythreum gen. nov., sp. nov.</title>
        <authorList>
            <person name="Miller E.S."/>
            <person name="Woese C.R."/>
            <person name="Brenner S."/>
        </authorList>
    </citation>
    <scope>NUCLEOTIDE SEQUENCE [LARGE SCALE GENOMIC DNA]</scope>
    <source>
        <strain evidence="1 2">AR18</strain>
    </source>
</reference>
<keyword evidence="2" id="KW-1185">Reference proteome</keyword>
<proteinExistence type="predicted"/>
<gene>
    <name evidence="1" type="ORF">AERYTH_01150</name>
</gene>
<evidence type="ECO:0000313" key="1">
    <source>
        <dbReference type="EMBL" id="ALX03403.1"/>
    </source>
</evidence>